<feature type="domain" description="Ysc84 actin-binding" evidence="2">
    <location>
        <begin position="93"/>
        <end position="171"/>
    </location>
</feature>
<dbReference type="EMBL" id="JBHULS010000001">
    <property type="protein sequence ID" value="MFD2550531.1"/>
    <property type="molecule type" value="Genomic_DNA"/>
</dbReference>
<gene>
    <name evidence="3" type="ORF">ACFSQP_01760</name>
</gene>
<dbReference type="RefSeq" id="WP_376891308.1">
    <property type="nucleotide sequence ID" value="NZ_JBHULS010000001.1"/>
</dbReference>
<keyword evidence="4" id="KW-1185">Reference proteome</keyword>
<dbReference type="CDD" id="cd11524">
    <property type="entry name" value="SYLF"/>
    <property type="match status" value="1"/>
</dbReference>
<evidence type="ECO:0000256" key="1">
    <source>
        <dbReference type="SAM" id="SignalP"/>
    </source>
</evidence>
<proteinExistence type="predicted"/>
<dbReference type="Proteomes" id="UP001597472">
    <property type="component" value="Unassembled WGS sequence"/>
</dbReference>
<evidence type="ECO:0000313" key="3">
    <source>
        <dbReference type="EMBL" id="MFD2550531.1"/>
    </source>
</evidence>
<protein>
    <submittedName>
        <fullName evidence="3">YSC84-related protein</fullName>
    </submittedName>
</protein>
<keyword evidence="1" id="KW-0732">Signal</keyword>
<evidence type="ECO:0000313" key="4">
    <source>
        <dbReference type="Proteomes" id="UP001597472"/>
    </source>
</evidence>
<reference evidence="4" key="1">
    <citation type="journal article" date="2019" name="Int. J. Syst. Evol. Microbiol.">
        <title>The Global Catalogue of Microorganisms (GCM) 10K type strain sequencing project: providing services to taxonomists for standard genome sequencing and annotation.</title>
        <authorList>
            <consortium name="The Broad Institute Genomics Platform"/>
            <consortium name="The Broad Institute Genome Sequencing Center for Infectious Disease"/>
            <person name="Wu L."/>
            <person name="Ma J."/>
        </authorList>
    </citation>
    <scope>NUCLEOTIDE SEQUENCE [LARGE SCALE GENOMIC DNA]</scope>
    <source>
        <strain evidence="4">KCTC 42587</strain>
    </source>
</reference>
<accession>A0ABW5KPI4</accession>
<dbReference type="Pfam" id="PF04366">
    <property type="entry name" value="Ysc84"/>
    <property type="match status" value="1"/>
</dbReference>
<sequence length="176" mass="18338">MKTLKTMLGICLLFITLGVTAQNAKDREIMQDANKAKELIVDRDAGFEKLFNTAAGYAIFPNVGKGGLIIGGASGNGVLYENGMPVGMASVTEVSVGLQAGGQAVTEVIFFETEAALATFKQGNFEFAAGLSAVAITEGVSRNANYSDGVLVYTMPKAGLMANVSVGGQKFTYTGF</sequence>
<name>A0ABW5KPI4_9FLAO</name>
<evidence type="ECO:0000259" key="2">
    <source>
        <dbReference type="Pfam" id="PF04366"/>
    </source>
</evidence>
<dbReference type="InterPro" id="IPR007461">
    <property type="entry name" value="Ysc84_actin-binding"/>
</dbReference>
<feature type="chain" id="PRO_5047502652" evidence="1">
    <location>
        <begin position="22"/>
        <end position="176"/>
    </location>
</feature>
<comment type="caution">
    <text evidence="3">The sequence shown here is derived from an EMBL/GenBank/DDBJ whole genome shotgun (WGS) entry which is preliminary data.</text>
</comment>
<feature type="signal peptide" evidence="1">
    <location>
        <begin position="1"/>
        <end position="21"/>
    </location>
</feature>
<organism evidence="3 4">
    <name type="scientific">Bizionia sediminis</name>
    <dbReference type="NCBI Taxonomy" id="1737064"/>
    <lineage>
        <taxon>Bacteria</taxon>
        <taxon>Pseudomonadati</taxon>
        <taxon>Bacteroidota</taxon>
        <taxon>Flavobacteriia</taxon>
        <taxon>Flavobacteriales</taxon>
        <taxon>Flavobacteriaceae</taxon>
        <taxon>Bizionia</taxon>
    </lineage>
</organism>